<accession>Q09EC3</accession>
<evidence type="ECO:0000313" key="2">
    <source>
        <dbReference type="EMBL" id="EAU70040.1"/>
    </source>
</evidence>
<evidence type="ECO:0000256" key="1">
    <source>
        <dbReference type="SAM" id="MobiDB-lite"/>
    </source>
</evidence>
<dbReference type="EMBL" id="AAMD01000001">
    <property type="protein sequence ID" value="EAU70040.1"/>
    <property type="molecule type" value="Genomic_DNA"/>
</dbReference>
<dbReference type="Proteomes" id="UP000032702">
    <property type="component" value="Unassembled WGS sequence"/>
</dbReference>
<reference evidence="2 3" key="1">
    <citation type="submission" date="2006-04" db="EMBL/GenBank/DDBJ databases">
        <authorList>
            <person name="Nierman W.C."/>
        </authorList>
    </citation>
    <scope>NUCLEOTIDE SEQUENCE [LARGE SCALE GENOMIC DNA]</scope>
    <source>
        <strain evidence="2 3">DW4/3-1</strain>
    </source>
</reference>
<feature type="region of interest" description="Disordered" evidence="1">
    <location>
        <begin position="532"/>
        <end position="553"/>
    </location>
</feature>
<feature type="compositionally biased region" description="Low complexity" evidence="1">
    <location>
        <begin position="532"/>
        <end position="550"/>
    </location>
</feature>
<feature type="compositionally biased region" description="Low complexity" evidence="1">
    <location>
        <begin position="455"/>
        <end position="468"/>
    </location>
</feature>
<gene>
    <name evidence="2" type="ORF">STIAU_8319</name>
</gene>
<feature type="compositionally biased region" description="Basic and acidic residues" evidence="1">
    <location>
        <begin position="265"/>
        <end position="281"/>
    </location>
</feature>
<feature type="region of interest" description="Disordered" evidence="1">
    <location>
        <begin position="265"/>
        <end position="287"/>
    </location>
</feature>
<protein>
    <submittedName>
        <fullName evidence="2">Uncharacterized protein</fullName>
    </submittedName>
</protein>
<name>Q09EC3_STIAD</name>
<proteinExistence type="predicted"/>
<evidence type="ECO:0000313" key="3">
    <source>
        <dbReference type="Proteomes" id="UP000032702"/>
    </source>
</evidence>
<feature type="region of interest" description="Disordered" evidence="1">
    <location>
        <begin position="410"/>
        <end position="468"/>
    </location>
</feature>
<comment type="caution">
    <text evidence="2">The sequence shown here is derived from an EMBL/GenBank/DDBJ whole genome shotgun (WGS) entry which is preliminary data.</text>
</comment>
<sequence>MSPRCSPESRPSRAGLPGGSWQPGARDGAEQRHRAHRAHPLAQLPVLHQQRAGEGQTVQGDGLEGLLGTGHHHRPVPRRQEVVGRAGLLAAHLSQQLQVEGMCLRGFPEGRSQGVPERQPAPGHRLVHGRTAPARGQRHGDELKVLVWLARARQPPPVVEAKRVELRHAVEQRLEVRGGEQGVLVLVVPGDEQGVVLVDIELVQQARVRGGDRPHEEVLLIGGQKGILRGGPFGSGLRGPRLALQVGDHPDEKRDALVLDDLHLRADGHQRPTGERPRGTLDEGIPQRSLREGGRALHERFHLSHVPSVVPRGQREPGRMRGKHFVFQPLAQEDDQRVQGRRHLQGARSRVQPELPPVCGPPVWIGVVDGRQPPVGLAREGIPVADIPRPPAWIVGELNIEAAQPQVRARREGLAQGREGLPEAAQGRARRGGEPLDEISPHRRVLGAVRPSADARGPQRPRGGARLGFRVDGPRLLLTQGGSAYEEALGAQRLDVFIPEVHRFQPAGCPRRRVLSARIDWGPWRTSRGCSPLSSQGSSVLSAPSSSCAPSPGPCPIPPPSCCKCAR</sequence>
<dbReference type="AlphaFoldDB" id="Q09EC3"/>
<feature type="compositionally biased region" description="Low complexity" evidence="1">
    <location>
        <begin position="1"/>
        <end position="13"/>
    </location>
</feature>
<organism evidence="2 3">
    <name type="scientific">Stigmatella aurantiaca (strain DW4/3-1)</name>
    <dbReference type="NCBI Taxonomy" id="378806"/>
    <lineage>
        <taxon>Bacteria</taxon>
        <taxon>Pseudomonadati</taxon>
        <taxon>Myxococcota</taxon>
        <taxon>Myxococcia</taxon>
        <taxon>Myxococcales</taxon>
        <taxon>Cystobacterineae</taxon>
        <taxon>Archangiaceae</taxon>
        <taxon>Stigmatella</taxon>
    </lineage>
</organism>
<feature type="region of interest" description="Disordered" evidence="1">
    <location>
        <begin position="1"/>
        <end position="46"/>
    </location>
</feature>